<name>A0A401IPR0_9VIRU</name>
<accession>A0A401IPR0</accession>
<reference evidence="1" key="1">
    <citation type="journal article" date="2018" name="J. Virol.">
        <title>Crustacean Genome Exploration Reveals the Evolutionary Origin of White Spot Syndrome Virus.</title>
        <authorList>
            <person name="Kawato S."/>
            <person name="Shitara A."/>
            <person name="Wang Y."/>
            <person name="Nozaki R."/>
            <person name="Kondo H."/>
            <person name="Hirono I."/>
        </authorList>
    </citation>
    <scope>NUCLEOTIDE SEQUENCE</scope>
    <source>
        <strain evidence="1">Kochi-1</strain>
    </source>
</reference>
<comment type="caution">
    <text evidence="1">The sequence shown here is derived from an EMBL/GenBank/DDBJ whole genome shotgun (WGS) entry which is preliminary data.</text>
</comment>
<proteinExistence type="predicted"/>
<sequence>MSMDTITVRDVKFYTLAETIAKRAKWIRKNKISGTSINVEFGYGGARVMDVRWTGFKSIAKLCECLYYCGSDNKLRVVGSSAGNIITYSLAMVLAMKGKCCGYNVKNPQRRGTNINRRLFYEASGLNIPANINCACECVRIITDLLLEMAAVQEHPAWHDGEEYKLSTNTIREMFAGTKTAESVLSFSQGTAASGFSDLFVEAPVQYVLNMYRATEGLEGRVGALYLLSRFFILFCIEWSNEYIYNPFFDVCEFYIGARKIVDDEGFVFTDLVGTDSVPLVHLSPITVLNDVNRFNRSVDTLMDSIDVREIVLPGIAQIIWQTKRLKLRNNKSLLDLRNWRWSGKVATPRSFPCKDYELTERRQIFADIMTNSAKDYLPDFEKTITGGALCWNYVFELSPLGKHLFQLERVSGLFEASLPLITPWQLKVIQKRRGRKMIVPRA</sequence>
<organism evidence="1">
    <name type="scientific">Sesarmops intermedium nimavirus</name>
    <dbReference type="NCBI Taxonomy" id="2133796"/>
    <lineage>
        <taxon>Viruses</taxon>
        <taxon>Viruses incertae sedis</taxon>
        <taxon>Naldaviricetes</taxon>
        <taxon>Nimaviridae</taxon>
    </lineage>
</organism>
<dbReference type="EMBL" id="BFCG01000004">
    <property type="protein sequence ID" value="GBG35599.1"/>
    <property type="molecule type" value="Genomic_DNA"/>
</dbReference>
<protein>
    <submittedName>
        <fullName evidence="1">Wsv269-like protein</fullName>
    </submittedName>
</protein>
<evidence type="ECO:0000313" key="1">
    <source>
        <dbReference type="EMBL" id="GBG35599.1"/>
    </source>
</evidence>